<organism evidence="3 4">
    <name type="scientific">Leptotrombidium deliense</name>
    <dbReference type="NCBI Taxonomy" id="299467"/>
    <lineage>
        <taxon>Eukaryota</taxon>
        <taxon>Metazoa</taxon>
        <taxon>Ecdysozoa</taxon>
        <taxon>Arthropoda</taxon>
        <taxon>Chelicerata</taxon>
        <taxon>Arachnida</taxon>
        <taxon>Acari</taxon>
        <taxon>Acariformes</taxon>
        <taxon>Trombidiformes</taxon>
        <taxon>Prostigmata</taxon>
        <taxon>Anystina</taxon>
        <taxon>Parasitengona</taxon>
        <taxon>Trombiculoidea</taxon>
        <taxon>Trombiculidae</taxon>
        <taxon>Leptotrombidium</taxon>
    </lineage>
</organism>
<dbReference type="Pfam" id="PF02932">
    <property type="entry name" value="Neur_chan_memb"/>
    <property type="match status" value="1"/>
</dbReference>
<dbReference type="OrthoDB" id="6511516at2759"/>
<dbReference type="InterPro" id="IPR038050">
    <property type="entry name" value="Neuro_actylchol_rec"/>
</dbReference>
<proteinExistence type="predicted"/>
<comment type="caution">
    <text evidence="3">The sequence shown here is derived from an EMBL/GenBank/DDBJ whole genome shotgun (WGS) entry which is preliminary data.</text>
</comment>
<evidence type="ECO:0000313" key="4">
    <source>
        <dbReference type="Proteomes" id="UP000288716"/>
    </source>
</evidence>
<dbReference type="PRINTS" id="PR00253">
    <property type="entry name" value="GABAARECEPTR"/>
</dbReference>
<evidence type="ECO:0000256" key="1">
    <source>
        <dbReference type="SAM" id="Phobius"/>
    </source>
</evidence>
<keyword evidence="1" id="KW-0472">Membrane</keyword>
<dbReference type="GO" id="GO:0005230">
    <property type="term" value="F:extracellular ligand-gated monoatomic ion channel activity"/>
    <property type="evidence" value="ECO:0007669"/>
    <property type="project" value="UniProtKB-ARBA"/>
</dbReference>
<dbReference type="EMBL" id="NCKV01001862">
    <property type="protein sequence ID" value="RWS27643.1"/>
    <property type="molecule type" value="Genomic_DNA"/>
</dbReference>
<gene>
    <name evidence="3" type="ORF">B4U80_13709</name>
</gene>
<dbReference type="GO" id="GO:0004888">
    <property type="term" value="F:transmembrane signaling receptor activity"/>
    <property type="evidence" value="ECO:0007669"/>
    <property type="project" value="InterPro"/>
</dbReference>
<dbReference type="InterPro" id="IPR006028">
    <property type="entry name" value="GABAA/Glycine_rcpt"/>
</dbReference>
<dbReference type="GO" id="GO:0016020">
    <property type="term" value="C:membrane"/>
    <property type="evidence" value="ECO:0007669"/>
    <property type="project" value="InterPro"/>
</dbReference>
<dbReference type="PANTHER" id="PTHR18945">
    <property type="entry name" value="NEUROTRANSMITTER GATED ION CHANNEL"/>
    <property type="match status" value="1"/>
</dbReference>
<name>A0A443SJD7_9ACAR</name>
<dbReference type="Gene3D" id="1.20.58.390">
    <property type="entry name" value="Neurotransmitter-gated ion-channel transmembrane domain"/>
    <property type="match status" value="1"/>
</dbReference>
<dbReference type="InterPro" id="IPR006201">
    <property type="entry name" value="Neur_channel"/>
</dbReference>
<keyword evidence="1" id="KW-1133">Transmembrane helix</keyword>
<dbReference type="Proteomes" id="UP000288716">
    <property type="component" value="Unassembled WGS sequence"/>
</dbReference>
<dbReference type="InterPro" id="IPR006029">
    <property type="entry name" value="Neurotrans-gated_channel_TM"/>
</dbReference>
<dbReference type="AlphaFoldDB" id="A0A443SJD7"/>
<dbReference type="SUPFAM" id="SSF90112">
    <property type="entry name" value="Neurotransmitter-gated ion-channel transmembrane pore"/>
    <property type="match status" value="1"/>
</dbReference>
<evidence type="ECO:0000313" key="3">
    <source>
        <dbReference type="EMBL" id="RWS27643.1"/>
    </source>
</evidence>
<sequence length="171" mass="19635">MSYEVQYKVQYFRSLVDIIVNKRVVYNWTTPKVLDLQSASHLHEYEAEAYLESGNVYKFGMNFSSLIVNLVLKRKITNHLITVYAPSCLVVILSWFSFMLKLESKTGRTLICITSILALLTQYTSNRNSLPACSYITAKREIESSLSVSVASLKAHYFQSYYKTVDCVTRI</sequence>
<keyword evidence="1" id="KW-0812">Transmembrane</keyword>
<dbReference type="InterPro" id="IPR036719">
    <property type="entry name" value="Neuro-gated_channel_TM_sf"/>
</dbReference>
<feature type="transmembrane region" description="Helical" evidence="1">
    <location>
        <begin position="80"/>
        <end position="100"/>
    </location>
</feature>
<dbReference type="STRING" id="299467.A0A443SJD7"/>
<reference evidence="3 4" key="1">
    <citation type="journal article" date="2018" name="Gigascience">
        <title>Genomes of trombidid mites reveal novel predicted allergens and laterally-transferred genes associated with secondary metabolism.</title>
        <authorList>
            <person name="Dong X."/>
            <person name="Chaisiri K."/>
            <person name="Xia D."/>
            <person name="Armstrong S.D."/>
            <person name="Fang Y."/>
            <person name="Donnelly M.J."/>
            <person name="Kadowaki T."/>
            <person name="McGarry J.W."/>
            <person name="Darby A.C."/>
            <person name="Makepeace B.L."/>
        </authorList>
    </citation>
    <scope>NUCLEOTIDE SEQUENCE [LARGE SCALE GENOMIC DNA]</scope>
    <source>
        <strain evidence="3">UoL-UT</strain>
    </source>
</reference>
<keyword evidence="4" id="KW-1185">Reference proteome</keyword>
<feature type="domain" description="Neurotransmitter-gated ion-channel transmembrane" evidence="2">
    <location>
        <begin position="83"/>
        <end position="138"/>
    </location>
</feature>
<dbReference type="VEuPathDB" id="VectorBase:LDEU004397"/>
<evidence type="ECO:0000259" key="2">
    <source>
        <dbReference type="Pfam" id="PF02932"/>
    </source>
</evidence>
<keyword evidence="3" id="KW-0675">Receptor</keyword>
<dbReference type="GO" id="GO:0005254">
    <property type="term" value="F:chloride channel activity"/>
    <property type="evidence" value="ECO:0007669"/>
    <property type="project" value="UniProtKB-ARBA"/>
</dbReference>
<accession>A0A443SJD7</accession>
<dbReference type="GO" id="GO:0099095">
    <property type="term" value="F:ligand-gated monoatomic anion channel activity"/>
    <property type="evidence" value="ECO:0007669"/>
    <property type="project" value="UniProtKB-ARBA"/>
</dbReference>
<protein>
    <submittedName>
        <fullName evidence="3">Glycine receptor subunit alpha-2-like protein</fullName>
    </submittedName>
</protein>